<proteinExistence type="predicted"/>
<dbReference type="EMBL" id="CAWUHD010000136">
    <property type="protein sequence ID" value="CAK7234597.1"/>
    <property type="molecule type" value="Genomic_DNA"/>
</dbReference>
<reference evidence="2 3" key="1">
    <citation type="submission" date="2024-01" db="EMBL/GenBank/DDBJ databases">
        <authorList>
            <person name="Allen C."/>
            <person name="Tagirdzhanova G."/>
        </authorList>
    </citation>
    <scope>NUCLEOTIDE SEQUENCE [LARGE SCALE GENOMIC DNA]</scope>
</reference>
<accession>A0ABP0CR46</accession>
<dbReference type="Gene3D" id="3.50.50.100">
    <property type="match status" value="1"/>
</dbReference>
<dbReference type="Proteomes" id="UP001642482">
    <property type="component" value="Unassembled WGS sequence"/>
</dbReference>
<keyword evidence="3" id="KW-1185">Reference proteome</keyword>
<organism evidence="2 3">
    <name type="scientific">Sporothrix eucalyptigena</name>
    <dbReference type="NCBI Taxonomy" id="1812306"/>
    <lineage>
        <taxon>Eukaryota</taxon>
        <taxon>Fungi</taxon>
        <taxon>Dikarya</taxon>
        <taxon>Ascomycota</taxon>
        <taxon>Pezizomycotina</taxon>
        <taxon>Sordariomycetes</taxon>
        <taxon>Sordariomycetidae</taxon>
        <taxon>Ophiostomatales</taxon>
        <taxon>Ophiostomataceae</taxon>
        <taxon>Sporothrix</taxon>
    </lineage>
</organism>
<name>A0ABP0CR46_9PEZI</name>
<dbReference type="PANTHER" id="PTHR43735:SF5">
    <property type="entry name" value="FAD_NAD(P)-BINDING DOMAIN-CONTAINING PROTEIN"/>
    <property type="match status" value="1"/>
</dbReference>
<comment type="caution">
    <text evidence="2">The sequence shown here is derived from an EMBL/GenBank/DDBJ whole genome shotgun (WGS) entry which is preliminary data.</text>
</comment>
<gene>
    <name evidence="2" type="ORF">SEUCBS140593_008996</name>
</gene>
<dbReference type="PANTHER" id="PTHR43735">
    <property type="entry name" value="APOPTOSIS-INDUCING FACTOR 1"/>
    <property type="match status" value="1"/>
</dbReference>
<sequence length="453" mass="48713">MGDTLRFVAFIVTYLPGFAGAALARQLRALVHRWTYKGPTDTPKVVVVVGGSFAGYQLMARLADSLPTGWQAVLVEKNEHYNWSFALPRFSVVPGHEKTAFMAYARILGKAVQRGVARFVQGEAVSVTPTKEVVLASGEVVKYDVLVVATGSAQRPPAKLLGSTHKATACTELRTLQDRIRLARTVAVVGGGAVGVELVSDIQTFAKVVAERHRASNDGKDDSVADKEVTLVHSRTQLLNRFGPRLHEHVAKVLTDQGITLELGQRVAITYKDGEDESAGAGRAGTLTFPDGRTVEYDCVLLCTGQTPNSGLLQAAFGGALTNSGEIRVNANLQVVPDEKTGVALEDVYAFGDVAATGGPKMARAGWFQSDVIVDNIVATIQGKAASHKYVPSVVEPSLKLTLGKDASVMYMDLNDERTKTILMPSGGEAEDMHVKQSWHFMGAKYTDEDDKE</sequence>
<dbReference type="SUPFAM" id="SSF51905">
    <property type="entry name" value="FAD/NAD(P)-binding domain"/>
    <property type="match status" value="1"/>
</dbReference>
<dbReference type="Pfam" id="PF07992">
    <property type="entry name" value="Pyr_redox_2"/>
    <property type="match status" value="1"/>
</dbReference>
<feature type="domain" description="FAD/NAD(P)-binding" evidence="1">
    <location>
        <begin position="46"/>
        <end position="365"/>
    </location>
</feature>
<dbReference type="PRINTS" id="PR00368">
    <property type="entry name" value="FADPNR"/>
</dbReference>
<dbReference type="InterPro" id="IPR036188">
    <property type="entry name" value="FAD/NAD-bd_sf"/>
</dbReference>
<dbReference type="PRINTS" id="PR00411">
    <property type="entry name" value="PNDRDTASEI"/>
</dbReference>
<dbReference type="InterPro" id="IPR023753">
    <property type="entry name" value="FAD/NAD-binding_dom"/>
</dbReference>
<protein>
    <recommendedName>
        <fullName evidence="1">FAD/NAD(P)-binding domain-containing protein</fullName>
    </recommendedName>
</protein>
<evidence type="ECO:0000313" key="2">
    <source>
        <dbReference type="EMBL" id="CAK7234597.1"/>
    </source>
</evidence>
<evidence type="ECO:0000259" key="1">
    <source>
        <dbReference type="Pfam" id="PF07992"/>
    </source>
</evidence>
<evidence type="ECO:0000313" key="3">
    <source>
        <dbReference type="Proteomes" id="UP001642482"/>
    </source>
</evidence>